<proteinExistence type="inferred from homology"/>
<organism evidence="12">
    <name type="scientific">uncultured Desulfobacteraceae bacterium</name>
    <dbReference type="NCBI Taxonomy" id="218296"/>
    <lineage>
        <taxon>Bacteria</taxon>
        <taxon>Pseudomonadati</taxon>
        <taxon>Thermodesulfobacteriota</taxon>
        <taxon>Desulfobacteria</taxon>
        <taxon>Desulfobacterales</taxon>
        <taxon>Desulfobacteraceae</taxon>
        <taxon>environmental samples</taxon>
    </lineage>
</organism>
<evidence type="ECO:0000256" key="5">
    <source>
        <dbReference type="ARBA" id="ARBA00022908"/>
    </source>
</evidence>
<keyword evidence="8 9" id="KW-0131">Cell cycle</keyword>
<comment type="similarity">
    <text evidence="9">Belongs to the 'phage' integrase family. XerC subfamily.</text>
</comment>
<evidence type="ECO:0000256" key="1">
    <source>
        <dbReference type="ARBA" id="ARBA00004496"/>
    </source>
</evidence>
<evidence type="ECO:0000256" key="9">
    <source>
        <dbReference type="HAMAP-Rule" id="MF_01808"/>
    </source>
</evidence>
<evidence type="ECO:0000256" key="6">
    <source>
        <dbReference type="ARBA" id="ARBA00023125"/>
    </source>
</evidence>
<dbReference type="Gene3D" id="1.10.443.10">
    <property type="entry name" value="Intergrase catalytic core"/>
    <property type="match status" value="1"/>
</dbReference>
<reference evidence="12" key="1">
    <citation type="submission" date="2019-01" db="EMBL/GenBank/DDBJ databases">
        <authorList>
            <consortium name="Genoscope - CEA"/>
            <person name="William W."/>
        </authorList>
    </citation>
    <scope>NUCLEOTIDE SEQUENCE</scope>
    <source>
        <strain evidence="12">CR-1</strain>
    </source>
</reference>
<feature type="active site" evidence="9">
    <location>
        <position position="184"/>
    </location>
</feature>
<gene>
    <name evidence="9 12" type="primary">xerC</name>
    <name evidence="12" type="ORF">EPICR_110070</name>
</gene>
<dbReference type="GO" id="GO:0007059">
    <property type="term" value="P:chromosome segregation"/>
    <property type="evidence" value="ECO:0007669"/>
    <property type="project" value="UniProtKB-UniRule"/>
</dbReference>
<sequence length="310" mass="34297">MTDLSLGRLARDFIRSLESEKGGSPHTRRAYESDLTGFLSFLDRHLGRKPEKEPGLSIRPGEADILAIRAYLGFLSGKGKKSTTARKLSAVRSFFKYLVRMRILEESPADTVRSPKQDRPIPFYLTVDDMFRLLDSESGDDFLGRRNRAMFETLYSTGIRVSEMAGMNVSDADFDQGLVRVAGKGGKDRIVPIGKRALSSLSAYLEKRAEKAGAGASHGDPLFVNRRMGRLSTRSVARILKQTAARCGMPGPVSPHALRHSFATHLLDSGADLRAVQELLGHESLSTTQKYTHVSMDKLMEIYDKAHPLG</sequence>
<evidence type="ECO:0000313" key="12">
    <source>
        <dbReference type="EMBL" id="VEN73102.1"/>
    </source>
</evidence>
<dbReference type="PROSITE" id="PS51898">
    <property type="entry name" value="TYR_RECOMBINASE"/>
    <property type="match status" value="1"/>
</dbReference>
<dbReference type="InterPro" id="IPR002104">
    <property type="entry name" value="Integrase_catalytic"/>
</dbReference>
<dbReference type="Pfam" id="PF02899">
    <property type="entry name" value="Phage_int_SAM_1"/>
    <property type="match status" value="1"/>
</dbReference>
<feature type="active site" evidence="9">
    <location>
        <position position="160"/>
    </location>
</feature>
<dbReference type="Pfam" id="PF00589">
    <property type="entry name" value="Phage_integrase"/>
    <property type="match status" value="1"/>
</dbReference>
<dbReference type="InterPro" id="IPR013762">
    <property type="entry name" value="Integrase-like_cat_sf"/>
</dbReference>
<dbReference type="EMBL" id="CAACVI010000003">
    <property type="protein sequence ID" value="VEN73102.1"/>
    <property type="molecule type" value="Genomic_DNA"/>
</dbReference>
<feature type="active site" evidence="9">
    <location>
        <position position="282"/>
    </location>
</feature>
<dbReference type="CDD" id="cd00798">
    <property type="entry name" value="INT_XerDC_C"/>
    <property type="match status" value="1"/>
</dbReference>
<feature type="domain" description="Tyr recombinase" evidence="10">
    <location>
        <begin position="120"/>
        <end position="304"/>
    </location>
</feature>
<keyword evidence="3 9" id="KW-0132">Cell division</keyword>
<dbReference type="GO" id="GO:0006313">
    <property type="term" value="P:DNA transposition"/>
    <property type="evidence" value="ECO:0007669"/>
    <property type="project" value="UniProtKB-UniRule"/>
</dbReference>
<keyword evidence="4 9" id="KW-0159">Chromosome partition</keyword>
<dbReference type="InterPro" id="IPR010998">
    <property type="entry name" value="Integrase_recombinase_N"/>
</dbReference>
<comment type="subcellular location">
    <subcellularLocation>
        <location evidence="1 9">Cytoplasm</location>
    </subcellularLocation>
</comment>
<dbReference type="PROSITE" id="PS51900">
    <property type="entry name" value="CB"/>
    <property type="match status" value="1"/>
</dbReference>
<evidence type="ECO:0000256" key="8">
    <source>
        <dbReference type="ARBA" id="ARBA00023306"/>
    </source>
</evidence>
<dbReference type="GO" id="GO:0051301">
    <property type="term" value="P:cell division"/>
    <property type="evidence" value="ECO:0007669"/>
    <property type="project" value="UniProtKB-KW"/>
</dbReference>
<dbReference type="PANTHER" id="PTHR30349">
    <property type="entry name" value="PHAGE INTEGRASE-RELATED"/>
    <property type="match status" value="1"/>
</dbReference>
<feature type="domain" description="Core-binding (CB)" evidence="11">
    <location>
        <begin position="4"/>
        <end position="99"/>
    </location>
</feature>
<feature type="active site" description="O-(3'-phospho-DNA)-tyrosine intermediate" evidence="9">
    <location>
        <position position="291"/>
    </location>
</feature>
<dbReference type="GO" id="GO:0005737">
    <property type="term" value="C:cytoplasm"/>
    <property type="evidence" value="ECO:0007669"/>
    <property type="project" value="UniProtKB-SubCell"/>
</dbReference>
<name>A0A484HFE0_9BACT</name>
<keyword evidence="6 9" id="KW-0238">DNA-binding</keyword>
<evidence type="ECO:0000256" key="7">
    <source>
        <dbReference type="ARBA" id="ARBA00023172"/>
    </source>
</evidence>
<evidence type="ECO:0000256" key="4">
    <source>
        <dbReference type="ARBA" id="ARBA00022829"/>
    </source>
</evidence>
<keyword evidence="2 9" id="KW-0963">Cytoplasm</keyword>
<keyword evidence="7 9" id="KW-0233">DNA recombination</keyword>
<dbReference type="PANTHER" id="PTHR30349:SF77">
    <property type="entry name" value="TYROSINE RECOMBINASE XERC"/>
    <property type="match status" value="1"/>
</dbReference>
<dbReference type="InterPro" id="IPR023009">
    <property type="entry name" value="Tyrosine_recombinase_XerC/XerD"/>
</dbReference>
<accession>A0A484HFE0</accession>
<dbReference type="InterPro" id="IPR050090">
    <property type="entry name" value="Tyrosine_recombinase_XerCD"/>
</dbReference>
<dbReference type="SUPFAM" id="SSF56349">
    <property type="entry name" value="DNA breaking-rejoining enzymes"/>
    <property type="match status" value="1"/>
</dbReference>
<comment type="subunit">
    <text evidence="9">Forms a cyclic heterotetrameric complex composed of two molecules of XerC and two molecules of XerD.</text>
</comment>
<dbReference type="InterPro" id="IPR004107">
    <property type="entry name" value="Integrase_SAM-like_N"/>
</dbReference>
<dbReference type="AlphaFoldDB" id="A0A484HFE0"/>
<feature type="active site" evidence="9">
    <location>
        <position position="259"/>
    </location>
</feature>
<dbReference type="HAMAP" id="MF_01808">
    <property type="entry name" value="Recomb_XerC_XerD"/>
    <property type="match status" value="1"/>
</dbReference>
<dbReference type="InterPro" id="IPR044068">
    <property type="entry name" value="CB"/>
</dbReference>
<protein>
    <recommendedName>
        <fullName evidence="9">Tyrosine recombinase XerC</fullName>
    </recommendedName>
</protein>
<dbReference type="Gene3D" id="1.10.150.130">
    <property type="match status" value="1"/>
</dbReference>
<evidence type="ECO:0000256" key="2">
    <source>
        <dbReference type="ARBA" id="ARBA00022490"/>
    </source>
</evidence>
<dbReference type="GO" id="GO:0009037">
    <property type="term" value="F:tyrosine-based site-specific recombinase activity"/>
    <property type="evidence" value="ECO:0007669"/>
    <property type="project" value="UniProtKB-UniRule"/>
</dbReference>
<evidence type="ECO:0000256" key="3">
    <source>
        <dbReference type="ARBA" id="ARBA00022618"/>
    </source>
</evidence>
<feature type="active site" evidence="9">
    <location>
        <position position="256"/>
    </location>
</feature>
<dbReference type="InterPro" id="IPR011010">
    <property type="entry name" value="DNA_brk_join_enz"/>
</dbReference>
<keyword evidence="5 9" id="KW-0229">DNA integration</keyword>
<dbReference type="NCBIfam" id="NF001399">
    <property type="entry name" value="PRK00283.1"/>
    <property type="match status" value="1"/>
</dbReference>
<evidence type="ECO:0000259" key="11">
    <source>
        <dbReference type="PROSITE" id="PS51900"/>
    </source>
</evidence>
<dbReference type="NCBIfam" id="NF040815">
    <property type="entry name" value="recomb_XerA_Arch"/>
    <property type="match status" value="1"/>
</dbReference>
<comment type="function">
    <text evidence="9">Site-specific tyrosine recombinase, which acts by catalyzing the cutting and rejoining of the recombining DNA molecules. The XerC-XerD complex is essential to convert dimers of the bacterial chromosome into monomers to permit their segregation at cell division. It also contributes to the segregational stability of plasmids.</text>
</comment>
<dbReference type="GO" id="GO:0003677">
    <property type="term" value="F:DNA binding"/>
    <property type="evidence" value="ECO:0007669"/>
    <property type="project" value="UniProtKB-UniRule"/>
</dbReference>
<evidence type="ECO:0000259" key="10">
    <source>
        <dbReference type="PROSITE" id="PS51898"/>
    </source>
</evidence>